<organism evidence="1 2">
    <name type="scientific">Acidihalobacter yilgarnensis</name>
    <dbReference type="NCBI Taxonomy" id="2819280"/>
    <lineage>
        <taxon>Bacteria</taxon>
        <taxon>Pseudomonadati</taxon>
        <taxon>Pseudomonadota</taxon>
        <taxon>Gammaproteobacteria</taxon>
        <taxon>Chromatiales</taxon>
        <taxon>Ectothiorhodospiraceae</taxon>
        <taxon>Acidihalobacter</taxon>
    </lineage>
</organism>
<proteinExistence type="predicted"/>
<accession>A0A1D8IQA6</accession>
<dbReference type="Proteomes" id="UP000095401">
    <property type="component" value="Chromosome"/>
</dbReference>
<keyword evidence="2" id="KW-1185">Reference proteome</keyword>
<name>A0A1D8IQA6_9GAMM</name>
<dbReference type="KEGG" id="aprs:BI364_12320"/>
<dbReference type="AlphaFoldDB" id="A0A1D8IQA6"/>
<protein>
    <recommendedName>
        <fullName evidence="3">Glycine zipper family protein</fullName>
    </recommendedName>
</protein>
<evidence type="ECO:0000313" key="1">
    <source>
        <dbReference type="EMBL" id="AOU98637.1"/>
    </source>
</evidence>
<reference evidence="2" key="1">
    <citation type="submission" date="2016-09" db="EMBL/GenBank/DDBJ databases">
        <title>Acidihalobacter prosperus F5.</title>
        <authorList>
            <person name="Khaleque H.N."/>
            <person name="Ramsay J.P."/>
            <person name="Kaksonen A.H."/>
            <person name="Boxall N.J."/>
            <person name="Watkin E.L.J."/>
        </authorList>
    </citation>
    <scope>NUCLEOTIDE SEQUENCE [LARGE SCALE GENOMIC DNA]</scope>
    <source>
        <strain evidence="2">F5</strain>
    </source>
</reference>
<sequence>MPGPGKPFDQFQRDDLVCRQYARQQVGVDPNAVAQQQVVSGAAVGGALDLLGGLIMGGDDPGLTRSMTGAGLLMGSAMGAGAAQQSGMTRCATSPVVQGWEG</sequence>
<dbReference type="EMBL" id="CP017415">
    <property type="protein sequence ID" value="AOU98637.1"/>
    <property type="molecule type" value="Genomic_DNA"/>
</dbReference>
<evidence type="ECO:0000313" key="2">
    <source>
        <dbReference type="Proteomes" id="UP000095401"/>
    </source>
</evidence>
<gene>
    <name evidence="1" type="ORF">BI364_12320</name>
</gene>
<dbReference type="RefSeq" id="WP_070078997.1">
    <property type="nucleotide sequence ID" value="NZ_CP017415.1"/>
</dbReference>
<evidence type="ECO:0008006" key="3">
    <source>
        <dbReference type="Google" id="ProtNLM"/>
    </source>
</evidence>